<dbReference type="Pfam" id="PF03349">
    <property type="entry name" value="Toluene_X"/>
    <property type="match status" value="1"/>
</dbReference>
<comment type="caution">
    <text evidence="9">The sequence shown here is derived from an EMBL/GenBank/DDBJ whole genome shotgun (WGS) entry which is preliminary data.</text>
</comment>
<evidence type="ECO:0000313" key="9">
    <source>
        <dbReference type="EMBL" id="KGY09729.1"/>
    </source>
</evidence>
<dbReference type="OrthoDB" id="19849at2"/>
<dbReference type="InterPro" id="IPR005017">
    <property type="entry name" value="OMPP1/FadL/TodX"/>
</dbReference>
<evidence type="ECO:0000256" key="2">
    <source>
        <dbReference type="ARBA" id="ARBA00008163"/>
    </source>
</evidence>
<evidence type="ECO:0000313" key="10">
    <source>
        <dbReference type="Proteomes" id="UP000030451"/>
    </source>
</evidence>
<protein>
    <submittedName>
        <fullName evidence="9">Long-chain fatty acid outer membrane transporter</fullName>
    </submittedName>
</protein>
<keyword evidence="3" id="KW-1134">Transmembrane beta strand</keyword>
<sequence length="417" mass="45509">MNKKHCSLLTISILFACNAHSAGFQVAEHSASGLGRAFSGEGAVADNASVLARNPAAMTLFENTTFSGALSIVDPEVNVTQTKIGDADFKQKSSDVAPMQFVPAAYFIHPVSDKFAVGFASFTTYGVATDYPDDIYAGDLAGNTSLLSVNLNPNVAFKLNEQFSVGAGLNLVYAEAKLDRHQGGLPLGGKPSDKIISMTGETIGFGWNIGALYELDQENRFGFGYRSAVNLNFDDGEFTDHYGGVILDPNKNETKGQLQLTLPAILELSAFHQLNDQWAVHYGWQWTQWSSFKELKATSSECKDGVCFKKTEHYEDNQRWSVGTTYTLNKEWTLRAGLAYDEQAGEATLSIPDSDRFWYSAGLTYLWSDNLSLDAGFTLVQSKSGSFKETDAAGNELTFDADALAFLSAVQLNYTFK</sequence>
<comment type="subcellular location">
    <subcellularLocation>
        <location evidence="1">Cell outer membrane</location>
        <topology evidence="1">Multi-pass membrane protein</topology>
    </subcellularLocation>
</comment>
<evidence type="ECO:0000256" key="8">
    <source>
        <dbReference type="SAM" id="SignalP"/>
    </source>
</evidence>
<dbReference type="GO" id="GO:0015483">
    <property type="term" value="F:long-chain fatty acid transporting porin activity"/>
    <property type="evidence" value="ECO:0007669"/>
    <property type="project" value="TreeGrafter"/>
</dbReference>
<evidence type="ECO:0000256" key="6">
    <source>
        <dbReference type="ARBA" id="ARBA00023136"/>
    </source>
</evidence>
<organism evidence="9 10">
    <name type="scientific">Photobacterium sp. (strain ATCC 43367)</name>
    <dbReference type="NCBI Taxonomy" id="379097"/>
    <lineage>
        <taxon>Bacteria</taxon>
        <taxon>Pseudomonadati</taxon>
        <taxon>Pseudomonadota</taxon>
        <taxon>Gammaproteobacteria</taxon>
        <taxon>Vibrionales</taxon>
        <taxon>Vibrionaceae</taxon>
        <taxon>Vibrio</taxon>
        <taxon>Vibrio oreintalis group</taxon>
    </lineage>
</organism>
<dbReference type="SUPFAM" id="SSF56935">
    <property type="entry name" value="Porins"/>
    <property type="match status" value="1"/>
</dbReference>
<dbReference type="PANTHER" id="PTHR35093">
    <property type="entry name" value="OUTER MEMBRANE PROTEIN NMB0088-RELATED"/>
    <property type="match status" value="1"/>
</dbReference>
<keyword evidence="6" id="KW-0472">Membrane</keyword>
<dbReference type="Gene3D" id="2.40.160.60">
    <property type="entry name" value="Outer membrane protein transport protein (OMPP1/FadL/TodX)"/>
    <property type="match status" value="1"/>
</dbReference>
<keyword evidence="4" id="KW-0812">Transmembrane</keyword>
<dbReference type="PROSITE" id="PS51257">
    <property type="entry name" value="PROKAR_LIPOPROTEIN"/>
    <property type="match status" value="1"/>
</dbReference>
<dbReference type="RefSeq" id="WP_038135987.1">
    <property type="nucleotide sequence ID" value="NZ_JRWP01000004.1"/>
</dbReference>
<feature type="chain" id="PRO_5002023587" evidence="8">
    <location>
        <begin position="22"/>
        <end position="417"/>
    </location>
</feature>
<dbReference type="Proteomes" id="UP000030451">
    <property type="component" value="Unassembled WGS sequence"/>
</dbReference>
<dbReference type="GO" id="GO:0009279">
    <property type="term" value="C:cell outer membrane"/>
    <property type="evidence" value="ECO:0007669"/>
    <property type="project" value="UniProtKB-SubCell"/>
</dbReference>
<keyword evidence="5 8" id="KW-0732">Signal</keyword>
<name>A0A0A5I1U6_PHOS4</name>
<dbReference type="EMBL" id="JRWP01000004">
    <property type="protein sequence ID" value="KGY09729.1"/>
    <property type="molecule type" value="Genomic_DNA"/>
</dbReference>
<gene>
    <name evidence="9" type="ORF">NM06_02105</name>
</gene>
<evidence type="ECO:0000256" key="7">
    <source>
        <dbReference type="ARBA" id="ARBA00023237"/>
    </source>
</evidence>
<evidence type="ECO:0000256" key="1">
    <source>
        <dbReference type="ARBA" id="ARBA00004571"/>
    </source>
</evidence>
<keyword evidence="7" id="KW-0998">Cell outer membrane</keyword>
<feature type="signal peptide" evidence="8">
    <location>
        <begin position="1"/>
        <end position="21"/>
    </location>
</feature>
<dbReference type="PANTHER" id="PTHR35093:SF3">
    <property type="entry name" value="LONG-CHAIN FATTY ACID TRANSPORT PROTEIN"/>
    <property type="match status" value="1"/>
</dbReference>
<dbReference type="AlphaFoldDB" id="A0A0A5I1U6"/>
<evidence type="ECO:0000256" key="3">
    <source>
        <dbReference type="ARBA" id="ARBA00022452"/>
    </source>
</evidence>
<evidence type="ECO:0000256" key="4">
    <source>
        <dbReference type="ARBA" id="ARBA00022692"/>
    </source>
</evidence>
<accession>A0A0A5I1U6</accession>
<comment type="similarity">
    <text evidence="2">Belongs to the OmpP1/FadL family.</text>
</comment>
<evidence type="ECO:0000256" key="5">
    <source>
        <dbReference type="ARBA" id="ARBA00022729"/>
    </source>
</evidence>
<proteinExistence type="inferred from homology"/>
<reference evidence="9 10" key="1">
    <citation type="submission" date="2014-10" db="EMBL/GenBank/DDBJ databases">
        <title>Genome sequencing of Vibrio sinaloensis T08.</title>
        <authorList>
            <person name="Chan K.-G."/>
            <person name="Mohamad N.I."/>
        </authorList>
    </citation>
    <scope>NUCLEOTIDE SEQUENCE [LARGE SCALE GENOMIC DNA]</scope>
    <source>
        <strain evidence="9 10">T08</strain>
    </source>
</reference>